<name>A0A3Q0DRX7_CARSF</name>
<evidence type="ECO:0000313" key="5">
    <source>
        <dbReference type="RefSeq" id="XP_021565866.1"/>
    </source>
</evidence>
<dbReference type="GeneID" id="103255566"/>
<reference evidence="5" key="1">
    <citation type="submission" date="2025-08" db="UniProtKB">
        <authorList>
            <consortium name="RefSeq"/>
        </authorList>
    </citation>
    <scope>IDENTIFICATION</scope>
</reference>
<evidence type="ECO:0000256" key="1">
    <source>
        <dbReference type="ARBA" id="ARBA00004496"/>
    </source>
</evidence>
<sequence>LGDCEVTNGGCGSLASTLLASRSLRELDLSNNGLGDAGIQQLLDSVRQPACALEQLVLYDIYWSQEMEDQLAALKEEKPSLRVIC</sequence>
<dbReference type="GO" id="GO:0005737">
    <property type="term" value="C:cytoplasm"/>
    <property type="evidence" value="ECO:0007669"/>
    <property type="project" value="UniProtKB-SubCell"/>
</dbReference>
<evidence type="ECO:0000313" key="4">
    <source>
        <dbReference type="Proteomes" id="UP000189704"/>
    </source>
</evidence>
<dbReference type="Pfam" id="PF13516">
    <property type="entry name" value="LRR_6"/>
    <property type="match status" value="1"/>
</dbReference>
<dbReference type="SMART" id="SM00368">
    <property type="entry name" value="LRR_RI"/>
    <property type="match status" value="1"/>
</dbReference>
<organism evidence="4 5">
    <name type="scientific">Carlito syrichta</name>
    <name type="common">Philippine tarsier</name>
    <name type="synonym">Tarsius syrichta</name>
    <dbReference type="NCBI Taxonomy" id="1868482"/>
    <lineage>
        <taxon>Eukaryota</taxon>
        <taxon>Metazoa</taxon>
        <taxon>Chordata</taxon>
        <taxon>Craniata</taxon>
        <taxon>Vertebrata</taxon>
        <taxon>Euteleostomi</taxon>
        <taxon>Mammalia</taxon>
        <taxon>Eutheria</taxon>
        <taxon>Euarchontoglires</taxon>
        <taxon>Primates</taxon>
        <taxon>Haplorrhini</taxon>
        <taxon>Tarsiiformes</taxon>
        <taxon>Tarsiidae</taxon>
        <taxon>Carlito</taxon>
    </lineage>
</organism>
<dbReference type="RefSeq" id="XP_021565866.1">
    <property type="nucleotide sequence ID" value="XM_021710191.1"/>
</dbReference>
<keyword evidence="4" id="KW-1185">Reference proteome</keyword>
<evidence type="ECO:0000256" key="3">
    <source>
        <dbReference type="ARBA" id="ARBA00022737"/>
    </source>
</evidence>
<dbReference type="PANTHER" id="PTHR45690">
    <property type="entry name" value="NACHT, LRR AND PYD DOMAINS-CONTAINING PROTEIN 12"/>
    <property type="match status" value="1"/>
</dbReference>
<evidence type="ECO:0000256" key="2">
    <source>
        <dbReference type="ARBA" id="ARBA00022490"/>
    </source>
</evidence>
<dbReference type="AlphaFoldDB" id="A0A3Q0DRX7"/>
<dbReference type="InterPro" id="IPR050637">
    <property type="entry name" value="NLRP_innate_immun_reg"/>
</dbReference>
<dbReference type="OrthoDB" id="120976at2759"/>
<dbReference type="InterPro" id="IPR001611">
    <property type="entry name" value="Leu-rich_rpt"/>
</dbReference>
<dbReference type="PANTHER" id="PTHR45690:SF19">
    <property type="entry name" value="NACHT, LRR AND PYD DOMAINS-CONTAINING PROTEIN 3"/>
    <property type="match status" value="1"/>
</dbReference>
<keyword evidence="2" id="KW-0963">Cytoplasm</keyword>
<keyword evidence="3" id="KW-0677">Repeat</keyword>
<comment type="subcellular location">
    <subcellularLocation>
        <location evidence="1">Cytoplasm</location>
    </subcellularLocation>
</comment>
<feature type="non-terminal residue" evidence="5">
    <location>
        <position position="1"/>
    </location>
</feature>
<protein>
    <submittedName>
        <fullName evidence="5">Ribonuclease inhibitor-like</fullName>
    </submittedName>
</protein>
<dbReference type="InterPro" id="IPR032675">
    <property type="entry name" value="LRR_dom_sf"/>
</dbReference>
<proteinExistence type="predicted"/>
<dbReference type="Proteomes" id="UP000189704">
    <property type="component" value="Unplaced"/>
</dbReference>
<dbReference type="KEGG" id="csyr:103255566"/>
<dbReference type="SUPFAM" id="SSF52047">
    <property type="entry name" value="RNI-like"/>
    <property type="match status" value="1"/>
</dbReference>
<dbReference type="Gene3D" id="3.80.10.10">
    <property type="entry name" value="Ribonuclease Inhibitor"/>
    <property type="match status" value="1"/>
</dbReference>
<gene>
    <name evidence="5" type="primary">LOC103255566</name>
</gene>
<accession>A0A3Q0DRX7</accession>